<keyword evidence="1" id="KW-0472">Membrane</keyword>
<proteinExistence type="predicted"/>
<keyword evidence="1" id="KW-0812">Transmembrane</keyword>
<dbReference type="AlphaFoldDB" id="A0A0A9DAB3"/>
<feature type="transmembrane region" description="Helical" evidence="1">
    <location>
        <begin position="45"/>
        <end position="70"/>
    </location>
</feature>
<accession>A0A0A9DAB3</accession>
<evidence type="ECO:0000256" key="1">
    <source>
        <dbReference type="SAM" id="Phobius"/>
    </source>
</evidence>
<dbReference type="EMBL" id="GBRH01217208">
    <property type="protein sequence ID" value="JAD80687.1"/>
    <property type="molecule type" value="Transcribed_RNA"/>
</dbReference>
<organism evidence="2">
    <name type="scientific">Arundo donax</name>
    <name type="common">Giant reed</name>
    <name type="synonym">Donax arundinaceus</name>
    <dbReference type="NCBI Taxonomy" id="35708"/>
    <lineage>
        <taxon>Eukaryota</taxon>
        <taxon>Viridiplantae</taxon>
        <taxon>Streptophyta</taxon>
        <taxon>Embryophyta</taxon>
        <taxon>Tracheophyta</taxon>
        <taxon>Spermatophyta</taxon>
        <taxon>Magnoliopsida</taxon>
        <taxon>Liliopsida</taxon>
        <taxon>Poales</taxon>
        <taxon>Poaceae</taxon>
        <taxon>PACMAD clade</taxon>
        <taxon>Arundinoideae</taxon>
        <taxon>Arundineae</taxon>
        <taxon>Arundo</taxon>
    </lineage>
</organism>
<name>A0A0A9DAB3_ARUDO</name>
<evidence type="ECO:0000313" key="2">
    <source>
        <dbReference type="EMBL" id="JAD80687.1"/>
    </source>
</evidence>
<sequence>MELHTQVCQITNRVPSYNSETTGTLYMHPEKKGTMYSSSYSSLSFSLVVSLVFLLVIDCLASANSSMFLCQIIK</sequence>
<keyword evidence="1" id="KW-1133">Transmembrane helix</keyword>
<reference evidence="2" key="2">
    <citation type="journal article" date="2015" name="Data Brief">
        <title>Shoot transcriptome of the giant reed, Arundo donax.</title>
        <authorList>
            <person name="Barrero R.A."/>
            <person name="Guerrero F.D."/>
            <person name="Moolhuijzen P."/>
            <person name="Goolsby J.A."/>
            <person name="Tidwell J."/>
            <person name="Bellgard S.E."/>
            <person name="Bellgard M.I."/>
        </authorList>
    </citation>
    <scope>NUCLEOTIDE SEQUENCE</scope>
    <source>
        <tissue evidence="2">Shoot tissue taken approximately 20 cm above the soil surface</tissue>
    </source>
</reference>
<reference evidence="2" key="1">
    <citation type="submission" date="2014-09" db="EMBL/GenBank/DDBJ databases">
        <authorList>
            <person name="Magalhaes I.L.F."/>
            <person name="Oliveira U."/>
            <person name="Santos F.R."/>
            <person name="Vidigal T.H.D.A."/>
            <person name="Brescovit A.D."/>
            <person name="Santos A.J."/>
        </authorList>
    </citation>
    <scope>NUCLEOTIDE SEQUENCE</scope>
    <source>
        <tissue evidence="2">Shoot tissue taken approximately 20 cm above the soil surface</tissue>
    </source>
</reference>
<protein>
    <submittedName>
        <fullName evidence="2">Uncharacterized protein</fullName>
    </submittedName>
</protein>